<name>A0ABX8XA32_SHEPU</name>
<feature type="region of interest" description="Disordered" evidence="1">
    <location>
        <begin position="194"/>
        <end position="216"/>
    </location>
</feature>
<keyword evidence="3" id="KW-1185">Reference proteome</keyword>
<evidence type="ECO:0000313" key="2">
    <source>
        <dbReference type="EMBL" id="QYX72351.1"/>
    </source>
</evidence>
<dbReference type="GeneID" id="67444930"/>
<reference evidence="2 3" key="1">
    <citation type="submission" date="2021-08" db="EMBL/GenBank/DDBJ databases">
        <title>Shewanella putrefaciens YZ-J, complete genome.</title>
        <authorList>
            <person name="Yi Z."/>
        </authorList>
    </citation>
    <scope>NUCLEOTIDE SEQUENCE [LARGE SCALE GENOMIC DNA]</scope>
    <source>
        <strain evidence="2 3">YZ-J</strain>
    </source>
</reference>
<dbReference type="Proteomes" id="UP000827084">
    <property type="component" value="Chromosome"/>
</dbReference>
<proteinExistence type="predicted"/>
<dbReference type="RefSeq" id="WP_025008162.1">
    <property type="nucleotide sequence ID" value="NZ_BMPK01000001.1"/>
</dbReference>
<organism evidence="2 3">
    <name type="scientific">Shewanella putrefaciens</name>
    <name type="common">Pseudomonas putrefaciens</name>
    <dbReference type="NCBI Taxonomy" id="24"/>
    <lineage>
        <taxon>Bacteria</taxon>
        <taxon>Pseudomonadati</taxon>
        <taxon>Pseudomonadota</taxon>
        <taxon>Gammaproteobacteria</taxon>
        <taxon>Alteromonadales</taxon>
        <taxon>Shewanellaceae</taxon>
        <taxon>Shewanella</taxon>
    </lineage>
</organism>
<evidence type="ECO:0000256" key="1">
    <source>
        <dbReference type="SAM" id="MobiDB-lite"/>
    </source>
</evidence>
<gene>
    <name evidence="2" type="ORF">K3G22_16685</name>
</gene>
<dbReference type="EMBL" id="CP080635">
    <property type="protein sequence ID" value="QYX72351.1"/>
    <property type="molecule type" value="Genomic_DNA"/>
</dbReference>
<accession>A0ABX8XA32</accession>
<protein>
    <recommendedName>
        <fullName evidence="4">Lipoprotein</fullName>
    </recommendedName>
</protein>
<sequence length="258" mass="29754">MNIPLAFTQKKCCQSQLHGAYQWLRKWGTWSLVGGTALLSGLCVSANAVAGNRDYSEHVESYAQSRDSYSRHINHADQRYDKRYRHKHKYRYYNPWGLGLGLGLATGWHSGWNLGYGWNTQWNNDWGWNTRYPYYREAYLRDNYARDYRNSPYSSIGFSIPMAYDDQVVAVSTPVRVTTSMQYAPAEGRMVSSMPASVGSQTSTPDSASIQQRRARTVSTLPTNARIVQQDGRTLYEWQGILYAFDWNSKTYQEQLMK</sequence>
<evidence type="ECO:0008006" key="4">
    <source>
        <dbReference type="Google" id="ProtNLM"/>
    </source>
</evidence>
<evidence type="ECO:0000313" key="3">
    <source>
        <dbReference type="Proteomes" id="UP000827084"/>
    </source>
</evidence>